<evidence type="ECO:0000256" key="8">
    <source>
        <dbReference type="SAM" id="Coils"/>
    </source>
</evidence>
<evidence type="ECO:0000256" key="1">
    <source>
        <dbReference type="ARBA" id="ARBA00004442"/>
    </source>
</evidence>
<evidence type="ECO:0000256" key="4">
    <source>
        <dbReference type="ARBA" id="ARBA00022452"/>
    </source>
</evidence>
<feature type="coiled-coil region" evidence="8">
    <location>
        <begin position="195"/>
        <end position="249"/>
    </location>
</feature>
<evidence type="ECO:0000313" key="9">
    <source>
        <dbReference type="EMBL" id="HGZ12457.1"/>
    </source>
</evidence>
<dbReference type="Gene3D" id="1.20.1600.10">
    <property type="entry name" value="Outer membrane efflux proteins (OEP)"/>
    <property type="match status" value="1"/>
</dbReference>
<accession>A0A7C5EN39</accession>
<dbReference type="InterPro" id="IPR028351">
    <property type="entry name" value="CyaE"/>
</dbReference>
<keyword evidence="5" id="KW-0812">Transmembrane</keyword>
<evidence type="ECO:0000256" key="3">
    <source>
        <dbReference type="ARBA" id="ARBA00022448"/>
    </source>
</evidence>
<dbReference type="SUPFAM" id="SSF56954">
    <property type="entry name" value="Outer membrane efflux proteins (OEP)"/>
    <property type="match status" value="1"/>
</dbReference>
<dbReference type="InterPro" id="IPR051906">
    <property type="entry name" value="TolC-like"/>
</dbReference>
<organism evidence="9">
    <name type="scientific">Desulfobacca acetoxidans</name>
    <dbReference type="NCBI Taxonomy" id="60893"/>
    <lineage>
        <taxon>Bacteria</taxon>
        <taxon>Pseudomonadati</taxon>
        <taxon>Thermodesulfobacteriota</taxon>
        <taxon>Desulfobaccia</taxon>
        <taxon>Desulfobaccales</taxon>
        <taxon>Desulfobaccaceae</taxon>
        <taxon>Desulfobacca</taxon>
    </lineage>
</organism>
<keyword evidence="6" id="KW-0472">Membrane</keyword>
<comment type="caution">
    <text evidence="9">The sequence shown here is derived from an EMBL/GenBank/DDBJ whole genome shotgun (WGS) entry which is preliminary data.</text>
</comment>
<keyword evidence="8" id="KW-0175">Coiled coil</keyword>
<dbReference type="AlphaFoldDB" id="A0A7C5EN39"/>
<comment type="similarity">
    <text evidence="2">Belongs to the outer membrane factor (OMF) (TC 1.B.17) family.</text>
</comment>
<keyword evidence="7" id="KW-0998">Cell outer membrane</keyword>
<reference evidence="9" key="1">
    <citation type="journal article" date="2020" name="mSystems">
        <title>Genome- and Community-Level Interaction Insights into Carbon Utilization and Element Cycling Functions of Hydrothermarchaeota in Hydrothermal Sediment.</title>
        <authorList>
            <person name="Zhou Z."/>
            <person name="Liu Y."/>
            <person name="Xu W."/>
            <person name="Pan J."/>
            <person name="Luo Z.H."/>
            <person name="Li M."/>
        </authorList>
    </citation>
    <scope>NUCLEOTIDE SEQUENCE [LARGE SCALE GENOMIC DNA]</scope>
    <source>
        <strain evidence="9">SpSt-853</strain>
    </source>
</reference>
<dbReference type="InterPro" id="IPR003423">
    <property type="entry name" value="OMP_efflux"/>
</dbReference>
<dbReference type="PANTHER" id="PTHR30026">
    <property type="entry name" value="OUTER MEMBRANE PROTEIN TOLC"/>
    <property type="match status" value="1"/>
</dbReference>
<proteinExistence type="inferred from homology"/>
<evidence type="ECO:0000256" key="5">
    <source>
        <dbReference type="ARBA" id="ARBA00022692"/>
    </source>
</evidence>
<gene>
    <name evidence="9" type="ORF">ENW48_09610</name>
</gene>
<dbReference type="GO" id="GO:0015288">
    <property type="term" value="F:porin activity"/>
    <property type="evidence" value="ECO:0007669"/>
    <property type="project" value="TreeGrafter"/>
</dbReference>
<dbReference type="GO" id="GO:0015562">
    <property type="term" value="F:efflux transmembrane transporter activity"/>
    <property type="evidence" value="ECO:0007669"/>
    <property type="project" value="InterPro"/>
</dbReference>
<evidence type="ECO:0000256" key="6">
    <source>
        <dbReference type="ARBA" id="ARBA00023136"/>
    </source>
</evidence>
<dbReference type="GO" id="GO:0009279">
    <property type="term" value="C:cell outer membrane"/>
    <property type="evidence" value="ECO:0007669"/>
    <property type="project" value="UniProtKB-SubCell"/>
</dbReference>
<sequence length="468" mass="51565">MNPRAKVISFITGSPLKNWRSGLQVTGSLKLIPGCCLALILLMIAGGLEPLGALEGDGRLTLTGAIDLALKQHPAIREYKEKATAARDQIGISRAALLPQVGFSWSYYYGTSFGRGPGLLSATTPSGVTTAFTTPVNFFIYRFTVNQLLFDFGKTPGQVAVSRAAYNQAEEDLSGTRQKVVLEARTSYYGYLAALRAQKVEEENVRQNRELLKQAQGFYQVGLRAKIDVTKAEANLFDAEANLLKAKNQVDVARVSLMTALGLKTWPFREVEDTFQVEHRLPGLSELKAQALKQRPEILKNKYQKEGNEAAIRVARAGFFPTLSSTASYGWQGTDYPLGESWWVGATVNFPLFEGLSTTHALRQAKANLRATEANYEVLAQDIMKEVEQSYLEVQSAWEVIRATAKAKEAAQENLRLAWGRYQAGVGNIIEVTDAQVQFAQADLKYVRAVYDYLVAGARLDKAVGKAF</sequence>
<dbReference type="PIRSF" id="PIRSF001892">
    <property type="entry name" value="CyaE"/>
    <property type="match status" value="1"/>
</dbReference>
<dbReference type="Pfam" id="PF02321">
    <property type="entry name" value="OEP"/>
    <property type="match status" value="2"/>
</dbReference>
<name>A0A7C5EN39_9BACT</name>
<protein>
    <submittedName>
        <fullName evidence="9">TolC family protein</fullName>
    </submittedName>
</protein>
<evidence type="ECO:0000256" key="2">
    <source>
        <dbReference type="ARBA" id="ARBA00007613"/>
    </source>
</evidence>
<keyword evidence="4" id="KW-1134">Transmembrane beta strand</keyword>
<evidence type="ECO:0000256" key="7">
    <source>
        <dbReference type="ARBA" id="ARBA00023237"/>
    </source>
</evidence>
<dbReference type="PANTHER" id="PTHR30026:SF20">
    <property type="entry name" value="OUTER MEMBRANE PROTEIN TOLC"/>
    <property type="match status" value="1"/>
</dbReference>
<keyword evidence="3" id="KW-0813">Transport</keyword>
<dbReference type="GO" id="GO:1990281">
    <property type="term" value="C:efflux pump complex"/>
    <property type="evidence" value="ECO:0007669"/>
    <property type="project" value="TreeGrafter"/>
</dbReference>
<dbReference type="EMBL" id="DTKJ01000064">
    <property type="protein sequence ID" value="HGZ12457.1"/>
    <property type="molecule type" value="Genomic_DNA"/>
</dbReference>
<comment type="subcellular location">
    <subcellularLocation>
        <location evidence="1">Cell outer membrane</location>
    </subcellularLocation>
</comment>